<dbReference type="EMBL" id="JBDODL010000200">
    <property type="protein sequence ID" value="MES1919106.1"/>
    <property type="molecule type" value="Genomic_DNA"/>
</dbReference>
<dbReference type="PANTHER" id="PTHR11009">
    <property type="entry name" value="DER1-LIKE PROTEIN, DERLIN"/>
    <property type="match status" value="1"/>
</dbReference>
<evidence type="ECO:0000256" key="1">
    <source>
        <dbReference type="ARBA" id="ARBA00004477"/>
    </source>
</evidence>
<evidence type="ECO:0000256" key="3">
    <source>
        <dbReference type="ARBA" id="ARBA00022692"/>
    </source>
</evidence>
<keyword evidence="8" id="KW-0808">Transferase</keyword>
<dbReference type="InterPro" id="IPR007599">
    <property type="entry name" value="DER1"/>
</dbReference>
<keyword evidence="8" id="KW-0489">Methyltransferase</keyword>
<comment type="subcellular location">
    <subcellularLocation>
        <location evidence="1 7">Endoplasmic reticulum membrane</location>
        <topology evidence="1 7">Multi-pass membrane protein</topology>
    </subcellularLocation>
</comment>
<proteinExistence type="inferred from homology"/>
<feature type="transmembrane region" description="Helical" evidence="7">
    <location>
        <begin position="20"/>
        <end position="43"/>
    </location>
</feature>
<dbReference type="InterPro" id="IPR035952">
    <property type="entry name" value="Rhomboid-like_sf"/>
</dbReference>
<keyword evidence="4 7" id="KW-0256">Endoplasmic reticulum</keyword>
<dbReference type="Pfam" id="PF04511">
    <property type="entry name" value="DER1"/>
    <property type="match status" value="1"/>
</dbReference>
<organism evidence="8 9">
    <name type="scientific">Bonamia ostreae</name>
    <dbReference type="NCBI Taxonomy" id="126728"/>
    <lineage>
        <taxon>Eukaryota</taxon>
        <taxon>Sar</taxon>
        <taxon>Rhizaria</taxon>
        <taxon>Endomyxa</taxon>
        <taxon>Ascetosporea</taxon>
        <taxon>Haplosporida</taxon>
        <taxon>Bonamia</taxon>
    </lineage>
</organism>
<keyword evidence="3 7" id="KW-0812">Transmembrane</keyword>
<comment type="caution">
    <text evidence="8">The sequence shown here is derived from an EMBL/GenBank/DDBJ whole genome shotgun (WGS) entry which is preliminary data.</text>
</comment>
<comment type="similarity">
    <text evidence="2 7">Belongs to the derlin family.</text>
</comment>
<evidence type="ECO:0000256" key="2">
    <source>
        <dbReference type="ARBA" id="ARBA00008917"/>
    </source>
</evidence>
<keyword evidence="9" id="KW-1185">Reference proteome</keyword>
<keyword evidence="6 7" id="KW-0472">Membrane</keyword>
<evidence type="ECO:0000256" key="6">
    <source>
        <dbReference type="ARBA" id="ARBA00023136"/>
    </source>
</evidence>
<dbReference type="GO" id="GO:0035243">
    <property type="term" value="F:protein-arginine omega-N symmetric methyltransferase activity"/>
    <property type="evidence" value="ECO:0007669"/>
    <property type="project" value="UniProtKB-EC"/>
</dbReference>
<feature type="transmembrane region" description="Helical" evidence="7">
    <location>
        <begin position="144"/>
        <end position="166"/>
    </location>
</feature>
<accession>A0ABV2AHF4</accession>
<protein>
    <recommendedName>
        <fullName evidence="7">Derlin</fullName>
    </recommendedName>
</protein>
<reference evidence="8 9" key="1">
    <citation type="journal article" date="2024" name="BMC Biol.">
        <title>Comparative genomics of Ascetosporea gives new insight into the evolutionary basis for animal parasitism in Rhizaria.</title>
        <authorList>
            <person name="Hiltunen Thoren M."/>
            <person name="Onut-Brannstrom I."/>
            <person name="Alfjorden A."/>
            <person name="Peckova H."/>
            <person name="Swords F."/>
            <person name="Hooper C."/>
            <person name="Holzer A.S."/>
            <person name="Bass D."/>
            <person name="Burki F."/>
        </authorList>
    </citation>
    <scope>NUCLEOTIDE SEQUENCE [LARGE SCALE GENOMIC DNA]</scope>
    <source>
        <strain evidence="8">20-A016</strain>
    </source>
</reference>
<feature type="transmembrane region" description="Helical" evidence="7">
    <location>
        <begin position="97"/>
        <end position="123"/>
    </location>
</feature>
<comment type="function">
    <text evidence="7">May be involved in the degradation of misfolded endoplasmic reticulum (ER) luminal proteins.</text>
</comment>
<name>A0ABV2AHF4_9EUKA</name>
<dbReference type="GO" id="GO:0032259">
    <property type="term" value="P:methylation"/>
    <property type="evidence" value="ECO:0007669"/>
    <property type="project" value="UniProtKB-KW"/>
</dbReference>
<evidence type="ECO:0000313" key="8">
    <source>
        <dbReference type="EMBL" id="MES1919106.1"/>
    </source>
</evidence>
<dbReference type="Proteomes" id="UP001439008">
    <property type="component" value="Unassembled WGS sequence"/>
</dbReference>
<evidence type="ECO:0000313" key="9">
    <source>
        <dbReference type="Proteomes" id="UP001439008"/>
    </source>
</evidence>
<gene>
    <name evidence="8" type="primary">DERL2_1</name>
    <name evidence="8" type="ORF">MHBO_000972</name>
</gene>
<evidence type="ECO:0000256" key="4">
    <source>
        <dbReference type="ARBA" id="ARBA00022824"/>
    </source>
</evidence>
<sequence length="232" mass="27191">MSSPQEWFKSIPTITKTYMVSVFAFTFADSVNLISPLQIYLNYDLVFKNYQFWRIITNFFFFGKFGFNWLINIYLLYTHSSALELNYFNGENGVPEYLFVLFFCASICLSIALSFPFLGLYFLSQSLVCSILYIRTRKEPFSRVALFGFVISNWQLPFMYIFLDILTGQSPIHSFMGIGIGHIYHFLVDIVPKVYGVNILRCPSFFYKLFSKSPSSVFRDSWFNRGRGYRLN</sequence>
<feature type="transmembrane region" description="Helical" evidence="7">
    <location>
        <begin position="172"/>
        <end position="191"/>
    </location>
</feature>
<keyword evidence="5 7" id="KW-1133">Transmembrane helix</keyword>
<evidence type="ECO:0000256" key="7">
    <source>
        <dbReference type="RuleBase" id="RU363059"/>
    </source>
</evidence>
<feature type="transmembrane region" description="Helical" evidence="7">
    <location>
        <begin position="55"/>
        <end position="77"/>
    </location>
</feature>
<evidence type="ECO:0000256" key="5">
    <source>
        <dbReference type="ARBA" id="ARBA00022989"/>
    </source>
</evidence>
<dbReference type="SUPFAM" id="SSF144091">
    <property type="entry name" value="Rhomboid-like"/>
    <property type="match status" value="1"/>
</dbReference>